<feature type="domain" description="Acyltransferase 3" evidence="2">
    <location>
        <begin position="95"/>
        <end position="245"/>
    </location>
</feature>
<keyword evidence="4" id="KW-1185">Reference proteome</keyword>
<protein>
    <recommendedName>
        <fullName evidence="2">Acyltransferase 3 domain-containing protein</fullName>
    </recommendedName>
</protein>
<organism evidence="3 4">
    <name type="scientific">Hermetia illucens</name>
    <name type="common">Black soldier fly</name>
    <dbReference type="NCBI Taxonomy" id="343691"/>
    <lineage>
        <taxon>Eukaryota</taxon>
        <taxon>Metazoa</taxon>
        <taxon>Ecdysozoa</taxon>
        <taxon>Arthropoda</taxon>
        <taxon>Hexapoda</taxon>
        <taxon>Insecta</taxon>
        <taxon>Pterygota</taxon>
        <taxon>Neoptera</taxon>
        <taxon>Endopterygota</taxon>
        <taxon>Diptera</taxon>
        <taxon>Brachycera</taxon>
        <taxon>Stratiomyomorpha</taxon>
        <taxon>Stratiomyidae</taxon>
        <taxon>Hermetiinae</taxon>
        <taxon>Hermetia</taxon>
    </lineage>
</organism>
<sequence length="271" mass="31542">MTTVDSKVPEFKSEIFSSTGFILFTLIVVTVSSLAGLAEIMCILKQRRSETHDKDTVATETFRGEKFLRCFSLRENVPRVLQATAPKEFVSILAGLRTIVCLWVTLLHIFYFSMFTMDNILFLYATGETFIQQPVFQACYYVDVFFTVSAFLMTYNLLSNKQRVCEIKSNKWFQNLKLYMKFVIHRIFRLTPVLVLTLVASDFVYDIVDMSSPFYLNEDHDLYCKKKEHVMDLSSWNSPIWLLLVTLRTKTSRVSVFLMKFAMECALKNQE</sequence>
<dbReference type="InterPro" id="IPR052728">
    <property type="entry name" value="O2_lipid_transport_reg"/>
</dbReference>
<dbReference type="AlphaFoldDB" id="A0A7R8UD75"/>
<evidence type="ECO:0000313" key="4">
    <source>
        <dbReference type="Proteomes" id="UP000594454"/>
    </source>
</evidence>
<evidence type="ECO:0000259" key="2">
    <source>
        <dbReference type="Pfam" id="PF01757"/>
    </source>
</evidence>
<name>A0A7R8UD75_HERIL</name>
<feature type="transmembrane region" description="Helical" evidence="1">
    <location>
        <begin position="89"/>
        <end position="115"/>
    </location>
</feature>
<feature type="transmembrane region" description="Helical" evidence="1">
    <location>
        <begin position="20"/>
        <end position="44"/>
    </location>
</feature>
<gene>
    <name evidence="3" type="ORF">HERILL_LOCUS1794</name>
</gene>
<reference evidence="3 4" key="1">
    <citation type="submission" date="2020-11" db="EMBL/GenBank/DDBJ databases">
        <authorList>
            <person name="Wallbank WR R."/>
            <person name="Pardo Diaz C."/>
            <person name="Kozak K."/>
            <person name="Martin S."/>
            <person name="Jiggins C."/>
            <person name="Moest M."/>
            <person name="Warren A I."/>
            <person name="Generalovic N T."/>
            <person name="Byers J.R.P. K."/>
            <person name="Montejo-Kovacevich G."/>
            <person name="Yen C E."/>
        </authorList>
    </citation>
    <scope>NUCLEOTIDE SEQUENCE [LARGE SCALE GENOMIC DNA]</scope>
</reference>
<feature type="transmembrane region" description="Helical" evidence="1">
    <location>
        <begin position="135"/>
        <end position="158"/>
    </location>
</feature>
<feature type="transmembrane region" description="Helical" evidence="1">
    <location>
        <begin position="187"/>
        <end position="208"/>
    </location>
</feature>
<dbReference type="Proteomes" id="UP000594454">
    <property type="component" value="Chromosome 1"/>
</dbReference>
<proteinExistence type="predicted"/>
<keyword evidence="1" id="KW-0472">Membrane</keyword>
<evidence type="ECO:0000313" key="3">
    <source>
        <dbReference type="EMBL" id="CAD7078533.1"/>
    </source>
</evidence>
<evidence type="ECO:0000256" key="1">
    <source>
        <dbReference type="SAM" id="Phobius"/>
    </source>
</evidence>
<dbReference type="InParanoid" id="A0A7R8UD75"/>
<keyword evidence="1" id="KW-0812">Transmembrane</keyword>
<dbReference type="EMBL" id="LR899009">
    <property type="protein sequence ID" value="CAD7078533.1"/>
    <property type="molecule type" value="Genomic_DNA"/>
</dbReference>
<dbReference type="OrthoDB" id="207378at2759"/>
<dbReference type="PANTHER" id="PTHR11161">
    <property type="entry name" value="O-ACYLTRANSFERASE"/>
    <property type="match status" value="1"/>
</dbReference>
<dbReference type="PANTHER" id="PTHR11161:SF15">
    <property type="entry name" value="GH19286P-RELATED"/>
    <property type="match status" value="1"/>
</dbReference>
<dbReference type="GO" id="GO:0016747">
    <property type="term" value="F:acyltransferase activity, transferring groups other than amino-acyl groups"/>
    <property type="evidence" value="ECO:0007669"/>
    <property type="project" value="InterPro"/>
</dbReference>
<accession>A0A7R8UD75</accession>
<dbReference type="Pfam" id="PF01757">
    <property type="entry name" value="Acyl_transf_3"/>
    <property type="match status" value="1"/>
</dbReference>
<keyword evidence="1" id="KW-1133">Transmembrane helix</keyword>
<dbReference type="InterPro" id="IPR002656">
    <property type="entry name" value="Acyl_transf_3_dom"/>
</dbReference>